<feature type="region of interest" description="Disordered" evidence="9">
    <location>
        <begin position="1649"/>
        <end position="1669"/>
    </location>
</feature>
<feature type="region of interest" description="Disordered" evidence="9">
    <location>
        <begin position="497"/>
        <end position="633"/>
    </location>
</feature>
<accession>A0A2B7WWN7</accession>
<dbReference type="GO" id="GO:0004386">
    <property type="term" value="F:helicase activity"/>
    <property type="evidence" value="ECO:0007669"/>
    <property type="project" value="UniProtKB-KW"/>
</dbReference>
<name>A0A2B7WWN7_9EURO</name>
<evidence type="ECO:0000256" key="8">
    <source>
        <dbReference type="ARBA" id="ARBA00023242"/>
    </source>
</evidence>
<comment type="subcellular location">
    <subcellularLocation>
        <location evidence="1">Nucleus</location>
    </subcellularLocation>
</comment>
<feature type="region of interest" description="Disordered" evidence="9">
    <location>
        <begin position="651"/>
        <end position="670"/>
    </location>
</feature>
<keyword evidence="3" id="KW-0547">Nucleotide-binding</keyword>
<feature type="domain" description="Helicase ATP-binding" evidence="10">
    <location>
        <begin position="982"/>
        <end position="1187"/>
    </location>
</feature>
<proteinExistence type="inferred from homology"/>
<feature type="compositionally biased region" description="Basic and acidic residues" evidence="9">
    <location>
        <begin position="919"/>
        <end position="928"/>
    </location>
</feature>
<dbReference type="InterPro" id="IPR049730">
    <property type="entry name" value="SNF2/RAD54-like_C"/>
</dbReference>
<feature type="compositionally biased region" description="Basic and acidic residues" evidence="9">
    <location>
        <begin position="1573"/>
        <end position="1599"/>
    </location>
</feature>
<dbReference type="CDD" id="cd18793">
    <property type="entry name" value="SF2_C_SNF"/>
    <property type="match status" value="1"/>
</dbReference>
<evidence type="ECO:0000256" key="6">
    <source>
        <dbReference type="ARBA" id="ARBA00022840"/>
    </source>
</evidence>
<keyword evidence="6" id="KW-0067">ATP-binding</keyword>
<dbReference type="STRING" id="1447875.A0A2B7WWN7"/>
<feature type="region of interest" description="Disordered" evidence="9">
    <location>
        <begin position="841"/>
        <end position="930"/>
    </location>
</feature>
<sequence length="1785" mass="200564">MTLTLEKQCTMEAFDDDPFLWSIDQVVAYLCHPSEPWSRFAGSLPRPDPVFLETALRDNDITGRILLTDVDKGTLAHDFGLKSLGQRSAVFSVVEYLRKHSQKYAEHSQIAHLDYPYPPSSTPRLKSSLPPESPNIPFNYPTPVHNALPAVAPPDVTDHSVQDDIESGKQNSKNVLEEQRQGMSLSGPSLRPNEHYVVDKGGRKRRRLALNTPEVAASDFSKENSTQHHWYLLPQKTVYPDLYYNDMEDSDDETFVLTGAECPIGHKRFVYKSLQHYFSQEPISLKAKDGKDAVAIFPYATKNLPKDEPQYFTLFTQDQGVKVTKEDVLHWPQLNQRRGEFDYLLDMYPPEESQDGLPLYGDSESENGYDSETWGEIEAEKEDIKAFKTLSSAEVNNIIDQCIDSYTQLWNDQKRPAQQRKAQRLWLSSRKQNTKLAGIESATRELARLDKRLKGLRKAITDENWSKENEVRQQCLCLEETVFEKEVQKWKKSILELGTCPPKPPAPAAPRLNRPPKPAIPEDEEWLTSGNEDGDDDGLDDFIVPDDENSVPAQAEPVAAPPELAAAPPEPCQISAAISDSEEDIISPKAMRKRRSSNANSRKPKAKLRSPKPSAVKASASPAQMRQRQTHRPTDPIVVVDLTKSSDEASEHNFDVHTPPLNPVNDNIPPSPRLQLLNDFTRIKRKADGACPSSSPQLPDRPDFEAISQTGIKVFEERRDRGRLLRKLVSTVSSKERHDWYEYIQSKTLERMKSRVRKTLTGLLSEKREKSPTLEPGTKRWVLLRITTIYISWRECKSFRGNRGIPKAYLSPAINDNTGFDTFYPLFSDAVGEFLEKEDLEMKASGGPQTKPTTEEKRHGDPTPNRPFADQEQQTQGSDFEDFPSAHSGPEKHSTPHKKRKKAVKESQEAMDSQRSAQRRVERQEHQRKQLAHKLLKTGISNTDPDRQAVSFDNPVIYLHRHIGARVKPHQLSGVQFMWRELIQDEKRQGCLLAHTMGLGKTMQVISLLVTIANAAASDDPEVRKQIPENLRISRTLVLCPSSLIENWWEELMMWMPSDDKTLHNIGPCRKILPTTHKRLELISSWYKEGGILLMSYDIFRSLILNKPRKSGLAILDGSTHDSVRKILLEGPRIIVADEAHKLKNRNAGVAEACSAFKSKSRIALTGSPLANNLKEYYAMIDWIAPGYLGEFVQFKAKYIEPIEEGLYADSTAWERRKSLKKLQVLKKDIDPKLNRADVSVLKGSLPPKVEFVITVPLTRLQEQAYDAYITALEADKKAEVGNTRLWDWLAILSLLCNHPACFMEKIRVRKKVQELASRASPDSDSEIPEEAPISQVLAPEMLNDLEDLIASTAVDLQSIELSHRAQVADQIIQLSVAAGDKVLLFSHSIPTLNYLEHVLKEGGRSYSRLDGKTPITSRQSATKNFNAGSGAQVYLISTRAGGLGLNIPGANRVIIFDFNFNPTWEEQAVGRAYRLGQTKPVYVYRFVAGGTYEDVMYNKAVYKTQLSFRVIDKKNPIRFATKFSKDYLFSPKAVKQMDLTEFKGKDPAVLDNILALQDNIRKIELTETFQREDNDKLTPEEEKAVQEELEDERLKRNDPAAWQKKNKERELREAAARAAPQAPPPMDPLHSFLSNNMSAGFSPLPLTSSMPPPVNPTMGPPALTPDTSLLNTLRRNAFSPGRLFGPLRPNGNASSVPPSPPGSGRTVARNPSGSSTPLRVDNKNRPQGEANNSNNVQSDGKVNNGNQSPESYQNLQDMVYSTSARGEGNGTSQTKIGTSGCAQQ</sequence>
<dbReference type="InterPro" id="IPR056026">
    <property type="entry name" value="DUF7607"/>
</dbReference>
<feature type="compositionally biased region" description="Polar residues" evidence="9">
    <location>
        <begin position="1730"/>
        <end position="1785"/>
    </location>
</feature>
<feature type="region of interest" description="Disordered" evidence="9">
    <location>
        <begin position="1573"/>
        <end position="1634"/>
    </location>
</feature>
<dbReference type="Pfam" id="PF00176">
    <property type="entry name" value="SNF2-rel_dom"/>
    <property type="match status" value="1"/>
</dbReference>
<feature type="compositionally biased region" description="Low complexity" evidence="9">
    <location>
        <begin position="552"/>
        <end position="567"/>
    </location>
</feature>
<dbReference type="Pfam" id="PF00271">
    <property type="entry name" value="Helicase_C"/>
    <property type="match status" value="1"/>
</dbReference>
<feature type="region of interest" description="Disordered" evidence="9">
    <location>
        <begin position="175"/>
        <end position="195"/>
    </location>
</feature>
<dbReference type="GO" id="GO:0016887">
    <property type="term" value="F:ATP hydrolysis activity"/>
    <property type="evidence" value="ECO:0007669"/>
    <property type="project" value="InterPro"/>
</dbReference>
<evidence type="ECO:0000256" key="3">
    <source>
        <dbReference type="ARBA" id="ARBA00022741"/>
    </source>
</evidence>
<dbReference type="Pfam" id="PF24580">
    <property type="entry name" value="DUF7607"/>
    <property type="match status" value="1"/>
</dbReference>
<dbReference type="InterPro" id="IPR000330">
    <property type="entry name" value="SNF2_N"/>
</dbReference>
<dbReference type="InterPro" id="IPR001650">
    <property type="entry name" value="Helicase_C-like"/>
</dbReference>
<dbReference type="GO" id="GO:0005524">
    <property type="term" value="F:ATP binding"/>
    <property type="evidence" value="ECO:0007669"/>
    <property type="project" value="UniProtKB-KW"/>
</dbReference>
<dbReference type="InterPro" id="IPR014001">
    <property type="entry name" value="Helicase_ATP-bd"/>
</dbReference>
<evidence type="ECO:0000256" key="9">
    <source>
        <dbReference type="SAM" id="MobiDB-lite"/>
    </source>
</evidence>
<comment type="similarity">
    <text evidence="2">Belongs to the SNF2/RAD54 helicase family.</text>
</comment>
<keyword evidence="8" id="KW-0539">Nucleus</keyword>
<gene>
    <name evidence="12" type="ORF">AJ79_07987</name>
</gene>
<feature type="compositionally biased region" description="Low complexity" evidence="9">
    <location>
        <begin position="611"/>
        <end position="623"/>
    </location>
</feature>
<feature type="compositionally biased region" description="Acidic residues" evidence="9">
    <location>
        <begin position="521"/>
        <end position="549"/>
    </location>
</feature>
<dbReference type="EMBL" id="PDNB01000175">
    <property type="protein sequence ID" value="PGH01216.1"/>
    <property type="molecule type" value="Genomic_DNA"/>
</dbReference>
<feature type="region of interest" description="Disordered" evidence="9">
    <location>
        <begin position="1681"/>
        <end position="1785"/>
    </location>
</feature>
<dbReference type="SMART" id="SM00490">
    <property type="entry name" value="HELICc"/>
    <property type="match status" value="1"/>
</dbReference>
<evidence type="ECO:0008006" key="14">
    <source>
        <dbReference type="Google" id="ProtNLM"/>
    </source>
</evidence>
<evidence type="ECO:0000313" key="13">
    <source>
        <dbReference type="Proteomes" id="UP000223968"/>
    </source>
</evidence>
<dbReference type="PROSITE" id="PS51192">
    <property type="entry name" value="HELICASE_ATP_BIND_1"/>
    <property type="match status" value="1"/>
</dbReference>
<feature type="compositionally biased region" description="Pro residues" evidence="9">
    <location>
        <begin position="1651"/>
        <end position="1664"/>
    </location>
</feature>
<evidence type="ECO:0000256" key="7">
    <source>
        <dbReference type="ARBA" id="ARBA00023125"/>
    </source>
</evidence>
<dbReference type="Gene3D" id="3.40.50.10810">
    <property type="entry name" value="Tandem AAA-ATPase domain"/>
    <property type="match status" value="1"/>
</dbReference>
<keyword evidence="4" id="KW-0378">Hydrolase</keyword>
<keyword evidence="5" id="KW-0347">Helicase</keyword>
<feature type="compositionally biased region" description="Pro residues" evidence="9">
    <location>
        <begin position="501"/>
        <end position="519"/>
    </location>
</feature>
<evidence type="ECO:0000313" key="12">
    <source>
        <dbReference type="EMBL" id="PGH01216.1"/>
    </source>
</evidence>
<organism evidence="12 13">
    <name type="scientific">Helicocarpus griseus UAMH5409</name>
    <dbReference type="NCBI Taxonomy" id="1447875"/>
    <lineage>
        <taxon>Eukaryota</taxon>
        <taxon>Fungi</taxon>
        <taxon>Dikarya</taxon>
        <taxon>Ascomycota</taxon>
        <taxon>Pezizomycotina</taxon>
        <taxon>Eurotiomycetes</taxon>
        <taxon>Eurotiomycetidae</taxon>
        <taxon>Onygenales</taxon>
        <taxon>Ajellomycetaceae</taxon>
        <taxon>Helicocarpus</taxon>
    </lineage>
</organism>
<dbReference type="PROSITE" id="PS51194">
    <property type="entry name" value="HELICASE_CTER"/>
    <property type="match status" value="1"/>
</dbReference>
<keyword evidence="13" id="KW-1185">Reference proteome</keyword>
<evidence type="ECO:0000256" key="1">
    <source>
        <dbReference type="ARBA" id="ARBA00004123"/>
    </source>
</evidence>
<evidence type="ECO:0000256" key="2">
    <source>
        <dbReference type="ARBA" id="ARBA00007025"/>
    </source>
</evidence>
<keyword evidence="7" id="KW-0238">DNA-binding</keyword>
<dbReference type="InterPro" id="IPR044574">
    <property type="entry name" value="ARIP4-like"/>
</dbReference>
<dbReference type="CDD" id="cd18007">
    <property type="entry name" value="DEXHc_ATRX-like"/>
    <property type="match status" value="1"/>
</dbReference>
<comment type="caution">
    <text evidence="12">The sequence shown here is derived from an EMBL/GenBank/DDBJ whole genome shotgun (WGS) entry which is preliminary data.</text>
</comment>
<evidence type="ECO:0000256" key="4">
    <source>
        <dbReference type="ARBA" id="ARBA00022801"/>
    </source>
</evidence>
<dbReference type="PANTHER" id="PTHR45797:SF1">
    <property type="entry name" value="HELICASE ARIP4"/>
    <property type="match status" value="1"/>
</dbReference>
<dbReference type="SMART" id="SM00487">
    <property type="entry name" value="DEXDc"/>
    <property type="match status" value="1"/>
</dbReference>
<feature type="compositionally biased region" description="Basic and acidic residues" evidence="9">
    <location>
        <begin position="1606"/>
        <end position="1616"/>
    </location>
</feature>
<dbReference type="GO" id="GO:0003677">
    <property type="term" value="F:DNA binding"/>
    <property type="evidence" value="ECO:0007669"/>
    <property type="project" value="UniProtKB-KW"/>
</dbReference>
<dbReference type="PANTHER" id="PTHR45797">
    <property type="entry name" value="RAD54-LIKE"/>
    <property type="match status" value="1"/>
</dbReference>
<dbReference type="InterPro" id="IPR027417">
    <property type="entry name" value="P-loop_NTPase"/>
</dbReference>
<feature type="compositionally biased region" description="Basic residues" evidence="9">
    <location>
        <begin position="590"/>
        <end position="610"/>
    </location>
</feature>
<protein>
    <recommendedName>
        <fullName evidence="14">SNF2 family helicase/ATPase</fullName>
    </recommendedName>
</protein>
<reference evidence="12 13" key="1">
    <citation type="submission" date="2017-10" db="EMBL/GenBank/DDBJ databases">
        <title>Comparative genomics in systemic dimorphic fungi from Ajellomycetaceae.</title>
        <authorList>
            <person name="Munoz J.F."/>
            <person name="Mcewen J.G."/>
            <person name="Clay O.K."/>
            <person name="Cuomo C.A."/>
        </authorList>
    </citation>
    <scope>NUCLEOTIDE SEQUENCE [LARGE SCALE GENOMIC DNA]</scope>
    <source>
        <strain evidence="12 13">UAMH5409</strain>
    </source>
</reference>
<dbReference type="GO" id="GO:0005634">
    <property type="term" value="C:nucleus"/>
    <property type="evidence" value="ECO:0007669"/>
    <property type="project" value="UniProtKB-SubCell"/>
</dbReference>
<dbReference type="Gene3D" id="3.40.50.300">
    <property type="entry name" value="P-loop containing nucleotide triphosphate hydrolases"/>
    <property type="match status" value="1"/>
</dbReference>
<dbReference type="Proteomes" id="UP000223968">
    <property type="component" value="Unassembled WGS sequence"/>
</dbReference>
<dbReference type="InterPro" id="IPR038718">
    <property type="entry name" value="SNF2-like_sf"/>
</dbReference>
<evidence type="ECO:0000259" key="11">
    <source>
        <dbReference type="PROSITE" id="PS51194"/>
    </source>
</evidence>
<dbReference type="SUPFAM" id="SSF52540">
    <property type="entry name" value="P-loop containing nucleoside triphosphate hydrolases"/>
    <property type="match status" value="2"/>
</dbReference>
<evidence type="ECO:0000256" key="5">
    <source>
        <dbReference type="ARBA" id="ARBA00022806"/>
    </source>
</evidence>
<evidence type="ECO:0000259" key="10">
    <source>
        <dbReference type="PROSITE" id="PS51192"/>
    </source>
</evidence>
<feature type="domain" description="Helicase C-terminal" evidence="11">
    <location>
        <begin position="1371"/>
        <end position="1518"/>
    </location>
</feature>
<dbReference type="OrthoDB" id="2020972at2759"/>